<feature type="compositionally biased region" description="Low complexity" evidence="1">
    <location>
        <begin position="263"/>
        <end position="292"/>
    </location>
</feature>
<protein>
    <submittedName>
        <fullName evidence="3">Uncharacterized protein</fullName>
    </submittedName>
</protein>
<feature type="region of interest" description="Disordered" evidence="1">
    <location>
        <begin position="259"/>
        <end position="292"/>
    </location>
</feature>
<dbReference type="GeneID" id="4703566"/>
<reference evidence="3 4" key="1">
    <citation type="journal article" date="2008" name="PLoS Genet.">
        <title>Genomic islands in the pathogenic filamentous fungus Aspergillus fumigatus.</title>
        <authorList>
            <person name="Fedorova N.D."/>
            <person name="Khaldi N."/>
            <person name="Joardar V.S."/>
            <person name="Maiti R."/>
            <person name="Amedeo P."/>
            <person name="Anderson M.J."/>
            <person name="Crabtree J."/>
            <person name="Silva J.C."/>
            <person name="Badger J.H."/>
            <person name="Albarraq A."/>
            <person name="Angiuoli S."/>
            <person name="Bussey H."/>
            <person name="Bowyer P."/>
            <person name="Cotty P.J."/>
            <person name="Dyer P.S."/>
            <person name="Egan A."/>
            <person name="Galens K."/>
            <person name="Fraser-Liggett C.M."/>
            <person name="Haas B.J."/>
            <person name="Inman J.M."/>
            <person name="Kent R."/>
            <person name="Lemieux S."/>
            <person name="Malavazi I."/>
            <person name="Orvis J."/>
            <person name="Roemer T."/>
            <person name="Ronning C.M."/>
            <person name="Sundaram J.P."/>
            <person name="Sutton G."/>
            <person name="Turner G."/>
            <person name="Venter J.C."/>
            <person name="White O.R."/>
            <person name="Whitty B.R."/>
            <person name="Youngman P."/>
            <person name="Wolfe K.H."/>
            <person name="Goldman G.H."/>
            <person name="Wortman J.R."/>
            <person name="Jiang B."/>
            <person name="Denning D.W."/>
            <person name="Nierman W.C."/>
        </authorList>
    </citation>
    <scope>NUCLEOTIDE SEQUENCE [LARGE SCALE GENOMIC DNA]</scope>
    <source>
        <strain evidence="4">ATCC 1007 / CBS 513.65 / DSM 816 / NCTC 3887 / NRRL 1</strain>
    </source>
</reference>
<dbReference type="RefSeq" id="XP_001271462.1">
    <property type="nucleotide sequence ID" value="XM_001271461.1"/>
</dbReference>
<dbReference type="HOGENOM" id="CLU_811572_0_0_1"/>
<dbReference type="VEuPathDB" id="FungiDB:ACLA_042590"/>
<keyword evidence="4" id="KW-1185">Reference proteome</keyword>
<evidence type="ECO:0000256" key="2">
    <source>
        <dbReference type="SAM" id="SignalP"/>
    </source>
</evidence>
<evidence type="ECO:0000313" key="4">
    <source>
        <dbReference type="Proteomes" id="UP000006701"/>
    </source>
</evidence>
<dbReference type="EMBL" id="DS027056">
    <property type="protein sequence ID" value="EAW10036.1"/>
    <property type="molecule type" value="Genomic_DNA"/>
</dbReference>
<evidence type="ECO:0000256" key="1">
    <source>
        <dbReference type="SAM" id="MobiDB-lite"/>
    </source>
</evidence>
<evidence type="ECO:0000313" key="3">
    <source>
        <dbReference type="EMBL" id="EAW10036.1"/>
    </source>
</evidence>
<sequence length="292" mass="32931">MRLFNFLLLWSSMLFTHVLANNEAVPYELLHFYYVYKIEWDSGVDKTIAVGCAAEYGHMCYFDEFAKFLIADKWRNAYRPSAADHTLTPDTSAVTRLLSGIPKSARYKLGMLLPYITVEDKSYPRVFEEVLRAANHALDKGDVDKDDLQQALAMAQKAIAARSQDVFRIQQDSLLNRIGAATNKFVHVTASGFLWYDTLRAIDQAVRDRKLTSVEGNRAKETIRQFSLTYQHDILHGDPSNIVRSLATSITSMTRAIEERFPSSDASSPRAPSPECADEFFFSSSPSSSESD</sequence>
<gene>
    <name evidence="3" type="ORF">ACLA_042590</name>
</gene>
<dbReference type="KEGG" id="act:ACLA_042590"/>
<organism evidence="3 4">
    <name type="scientific">Aspergillus clavatus (strain ATCC 1007 / CBS 513.65 / DSM 816 / NCTC 3887 / NRRL 1 / QM 1276 / 107)</name>
    <dbReference type="NCBI Taxonomy" id="344612"/>
    <lineage>
        <taxon>Eukaryota</taxon>
        <taxon>Fungi</taxon>
        <taxon>Dikarya</taxon>
        <taxon>Ascomycota</taxon>
        <taxon>Pezizomycotina</taxon>
        <taxon>Eurotiomycetes</taxon>
        <taxon>Eurotiomycetidae</taxon>
        <taxon>Eurotiales</taxon>
        <taxon>Aspergillaceae</taxon>
        <taxon>Aspergillus</taxon>
        <taxon>Aspergillus subgen. Fumigati</taxon>
    </lineage>
</organism>
<dbReference type="OrthoDB" id="4509548at2759"/>
<dbReference type="AlphaFoldDB" id="A1CLL2"/>
<name>A1CLL2_ASPCL</name>
<proteinExistence type="predicted"/>
<feature type="chain" id="PRO_5002633564" evidence="2">
    <location>
        <begin position="21"/>
        <end position="292"/>
    </location>
</feature>
<keyword evidence="2" id="KW-0732">Signal</keyword>
<dbReference type="OMA" id="MCYFDEF"/>
<feature type="signal peptide" evidence="2">
    <location>
        <begin position="1"/>
        <end position="20"/>
    </location>
</feature>
<dbReference type="Proteomes" id="UP000006701">
    <property type="component" value="Unassembled WGS sequence"/>
</dbReference>
<accession>A1CLL2</accession>